<dbReference type="PANTHER" id="PTHR43065:SF42">
    <property type="entry name" value="TWO-COMPONENT SENSOR PPRA"/>
    <property type="match status" value="1"/>
</dbReference>
<sequence length="700" mass="76816">MTKTAAPSCELIICAPLRGDAASLQRLFTQGYHTRYLSTLDEVAAALGDDIGIIVFTEEALRQDMTSLAEALERQPTWSDIPLVLLASDSKRSGRGNDLLRRQLPAAATNLVILERPLSGASLLSSVAAAWRSRLRQFEMRDRLTELAQERERMQTLLENLPVGVAFMDSEGRTLVSNPFYEQHVSGQQIPSRQPEEALRWAALDTAGRLLQPDQFPGARALRGERVKGQDFYHTNDAGEESWLRVSAVPLHDEAQRIIGATTVIADISEEKRAELALRRFNEELESQVAERTRTLAHTLSELQRETTERSRAEEQLRQSLKMEAVGQLTGGIAHDFNNMLTGVLGALDLMRIKGKNQLQGLERYMEAAQHSAHRAASLTQRLLAFSRRQSLESRPMCANELILALQELLQRTVSEQISVTLALADDLPWILADANQLENALLNLVINARDAMPDGGVINLATSLVTVTAQGTEDDALVPGDYVRIEVLDTGTGIPERLLGKVLEPFFTTKPQGQGTGLGLSMVYGFARQSNGRLTIASNERGTRVCVYLPTAEQNAEPKRSTPAEFAQGAGETILLVEDDDAVRLVNQEALEALGYRVWSAAEGKTALRLLEQIPELNLLVTDVGLPGLNGRQLAEVIQQLRPRLPVLFLTGYAEGALSRTAFLGGNMELMTKPFTLDQLAAQVAAMLSRAAHRATATS</sequence>
<evidence type="ECO:0000259" key="9">
    <source>
        <dbReference type="PROSITE" id="PS50113"/>
    </source>
</evidence>
<evidence type="ECO:0000256" key="6">
    <source>
        <dbReference type="SAM" id="Coils"/>
    </source>
</evidence>
<dbReference type="InterPro" id="IPR001789">
    <property type="entry name" value="Sig_transdc_resp-reg_receiver"/>
</dbReference>
<evidence type="ECO:0000259" key="7">
    <source>
        <dbReference type="PROSITE" id="PS50109"/>
    </source>
</evidence>
<dbReference type="PANTHER" id="PTHR43065">
    <property type="entry name" value="SENSOR HISTIDINE KINASE"/>
    <property type="match status" value="1"/>
</dbReference>
<keyword evidence="4 10" id="KW-0808">Transferase</keyword>
<dbReference type="InterPro" id="IPR004358">
    <property type="entry name" value="Sig_transdc_His_kin-like_C"/>
</dbReference>
<evidence type="ECO:0000256" key="5">
    <source>
        <dbReference type="PROSITE-ProRule" id="PRU00169"/>
    </source>
</evidence>
<dbReference type="SUPFAM" id="SSF47384">
    <property type="entry name" value="Homodimeric domain of signal transducing histidine kinase"/>
    <property type="match status" value="1"/>
</dbReference>
<dbReference type="RefSeq" id="WP_059314361.1">
    <property type="nucleotide sequence ID" value="NZ_CP013987.1"/>
</dbReference>
<feature type="modified residue" description="4-aspartylphosphate" evidence="5">
    <location>
        <position position="624"/>
    </location>
</feature>
<dbReference type="PROSITE" id="PS50110">
    <property type="entry name" value="RESPONSE_REGULATORY"/>
    <property type="match status" value="1"/>
</dbReference>
<feature type="coiled-coil region" evidence="6">
    <location>
        <begin position="271"/>
        <end position="323"/>
    </location>
</feature>
<dbReference type="InterPro" id="IPR000700">
    <property type="entry name" value="PAS-assoc_C"/>
</dbReference>
<name>A0A0U4XSA4_9PSED</name>
<dbReference type="AlphaFoldDB" id="A0A0U4XSA4"/>
<dbReference type="InterPro" id="IPR000014">
    <property type="entry name" value="PAS"/>
</dbReference>
<evidence type="ECO:0000256" key="4">
    <source>
        <dbReference type="ARBA" id="ARBA00022777"/>
    </source>
</evidence>
<dbReference type="SMART" id="SM00388">
    <property type="entry name" value="HisKA"/>
    <property type="match status" value="1"/>
</dbReference>
<dbReference type="SUPFAM" id="SSF55785">
    <property type="entry name" value="PYP-like sensor domain (PAS domain)"/>
    <property type="match status" value="1"/>
</dbReference>
<evidence type="ECO:0000259" key="8">
    <source>
        <dbReference type="PROSITE" id="PS50110"/>
    </source>
</evidence>
<keyword evidence="3 5" id="KW-0597">Phosphoprotein</keyword>
<dbReference type="GO" id="GO:0000155">
    <property type="term" value="F:phosphorelay sensor kinase activity"/>
    <property type="evidence" value="ECO:0007669"/>
    <property type="project" value="InterPro"/>
</dbReference>
<dbReference type="Gene3D" id="1.10.287.130">
    <property type="match status" value="1"/>
</dbReference>
<dbReference type="InterPro" id="IPR011006">
    <property type="entry name" value="CheY-like_superfamily"/>
</dbReference>
<dbReference type="Pfam" id="PF08448">
    <property type="entry name" value="PAS_4"/>
    <property type="match status" value="1"/>
</dbReference>
<dbReference type="PROSITE" id="PS50109">
    <property type="entry name" value="HIS_KIN"/>
    <property type="match status" value="1"/>
</dbReference>
<dbReference type="InterPro" id="IPR003594">
    <property type="entry name" value="HATPase_dom"/>
</dbReference>
<dbReference type="OrthoDB" id="6973808at2"/>
<dbReference type="EMBL" id="CP013987">
    <property type="protein sequence ID" value="ALZ84153.1"/>
    <property type="molecule type" value="Genomic_DNA"/>
</dbReference>
<proteinExistence type="predicted"/>
<evidence type="ECO:0000256" key="1">
    <source>
        <dbReference type="ARBA" id="ARBA00000085"/>
    </source>
</evidence>
<keyword evidence="6" id="KW-0175">Coiled coil</keyword>
<evidence type="ECO:0000313" key="10">
    <source>
        <dbReference type="EMBL" id="ALZ84153.1"/>
    </source>
</evidence>
<dbReference type="InterPro" id="IPR005467">
    <property type="entry name" value="His_kinase_dom"/>
</dbReference>
<dbReference type="InterPro" id="IPR013656">
    <property type="entry name" value="PAS_4"/>
</dbReference>
<evidence type="ECO:0000313" key="11">
    <source>
        <dbReference type="Proteomes" id="UP000064137"/>
    </source>
</evidence>
<dbReference type="Pfam" id="PF00512">
    <property type="entry name" value="HisKA"/>
    <property type="match status" value="1"/>
</dbReference>
<dbReference type="Gene3D" id="3.30.450.20">
    <property type="entry name" value="PAS domain"/>
    <property type="match status" value="1"/>
</dbReference>
<dbReference type="Gene3D" id="3.40.50.2300">
    <property type="match status" value="1"/>
</dbReference>
<dbReference type="InterPro" id="IPR035965">
    <property type="entry name" value="PAS-like_dom_sf"/>
</dbReference>
<dbReference type="Pfam" id="PF02518">
    <property type="entry name" value="HATPase_c"/>
    <property type="match status" value="1"/>
</dbReference>
<organism evidence="10 11">
    <name type="scientific">Pseudomonas oryzihabitans</name>
    <dbReference type="NCBI Taxonomy" id="47885"/>
    <lineage>
        <taxon>Bacteria</taxon>
        <taxon>Pseudomonadati</taxon>
        <taxon>Pseudomonadota</taxon>
        <taxon>Gammaproteobacteria</taxon>
        <taxon>Pseudomonadales</taxon>
        <taxon>Pseudomonadaceae</taxon>
        <taxon>Pseudomonas</taxon>
    </lineage>
</organism>
<dbReference type="SMART" id="SM00387">
    <property type="entry name" value="HATPase_c"/>
    <property type="match status" value="1"/>
</dbReference>
<gene>
    <name evidence="10" type="ORF">APT59_07975</name>
</gene>
<dbReference type="CDD" id="cd00082">
    <property type="entry name" value="HisKA"/>
    <property type="match status" value="1"/>
</dbReference>
<dbReference type="EC" id="2.7.13.3" evidence="2"/>
<feature type="domain" description="Response regulatory" evidence="8">
    <location>
        <begin position="574"/>
        <end position="689"/>
    </location>
</feature>
<reference evidence="10 11" key="1">
    <citation type="submission" date="2016-01" db="EMBL/GenBank/DDBJ databases">
        <title>Annotation of Pseudomonas oryzihabitans USDA-ARS-USMARC-56511.</title>
        <authorList>
            <person name="Harhay G.P."/>
            <person name="Harhay D.M."/>
            <person name="Smith T.P.L."/>
            <person name="Bono J.L."/>
            <person name="Heaton M.P."/>
            <person name="Clawson M.L."/>
            <person name="Chitko-Mckown C.G."/>
            <person name="Capik S.F."/>
            <person name="DeDonder K.D."/>
            <person name="Apley M.D."/>
            <person name="Lubbers B.V."/>
            <person name="White B.J."/>
            <person name="Larson R.L."/>
        </authorList>
    </citation>
    <scope>NUCLEOTIDE SEQUENCE [LARGE SCALE GENOMIC DNA]</scope>
    <source>
        <strain evidence="10 11">USDA-ARS-USMARC-56511</strain>
    </source>
</reference>
<protein>
    <recommendedName>
        <fullName evidence="2">histidine kinase</fullName>
        <ecNumber evidence="2">2.7.13.3</ecNumber>
    </recommendedName>
</protein>
<dbReference type="Gene3D" id="3.30.565.10">
    <property type="entry name" value="Histidine kinase-like ATPase, C-terminal domain"/>
    <property type="match status" value="1"/>
</dbReference>
<feature type="domain" description="Histidine kinase" evidence="7">
    <location>
        <begin position="332"/>
        <end position="554"/>
    </location>
</feature>
<dbReference type="SMART" id="SM00448">
    <property type="entry name" value="REC"/>
    <property type="match status" value="1"/>
</dbReference>
<dbReference type="PROSITE" id="PS50113">
    <property type="entry name" value="PAC"/>
    <property type="match status" value="1"/>
</dbReference>
<dbReference type="SUPFAM" id="SSF52172">
    <property type="entry name" value="CheY-like"/>
    <property type="match status" value="1"/>
</dbReference>
<feature type="domain" description="PAC" evidence="9">
    <location>
        <begin position="228"/>
        <end position="280"/>
    </location>
</feature>
<dbReference type="PRINTS" id="PR00344">
    <property type="entry name" value="BCTRLSENSOR"/>
</dbReference>
<dbReference type="InterPro" id="IPR036097">
    <property type="entry name" value="HisK_dim/P_sf"/>
</dbReference>
<dbReference type="InterPro" id="IPR003661">
    <property type="entry name" value="HisK_dim/P_dom"/>
</dbReference>
<dbReference type="Proteomes" id="UP000064137">
    <property type="component" value="Chromosome"/>
</dbReference>
<dbReference type="InterPro" id="IPR036890">
    <property type="entry name" value="HATPase_C_sf"/>
</dbReference>
<accession>A0A0U4XSA4</accession>
<dbReference type="Pfam" id="PF00072">
    <property type="entry name" value="Response_reg"/>
    <property type="match status" value="1"/>
</dbReference>
<evidence type="ECO:0000256" key="3">
    <source>
        <dbReference type="ARBA" id="ARBA00022553"/>
    </source>
</evidence>
<dbReference type="KEGG" id="por:APT59_07975"/>
<keyword evidence="4 10" id="KW-0418">Kinase</keyword>
<comment type="catalytic activity">
    <reaction evidence="1">
        <text>ATP + protein L-histidine = ADP + protein N-phospho-L-histidine.</text>
        <dbReference type="EC" id="2.7.13.3"/>
    </reaction>
</comment>
<evidence type="ECO:0000256" key="2">
    <source>
        <dbReference type="ARBA" id="ARBA00012438"/>
    </source>
</evidence>
<dbReference type="SUPFAM" id="SSF55874">
    <property type="entry name" value="ATPase domain of HSP90 chaperone/DNA topoisomerase II/histidine kinase"/>
    <property type="match status" value="1"/>
</dbReference>
<dbReference type="NCBIfam" id="TIGR00229">
    <property type="entry name" value="sensory_box"/>
    <property type="match status" value="1"/>
</dbReference>